<feature type="compositionally biased region" description="Basic and acidic residues" evidence="1">
    <location>
        <begin position="124"/>
        <end position="143"/>
    </location>
</feature>
<evidence type="ECO:0000313" key="3">
    <source>
        <dbReference type="Proteomes" id="UP001142489"/>
    </source>
</evidence>
<dbReference type="Proteomes" id="UP001142489">
    <property type="component" value="Unassembled WGS sequence"/>
</dbReference>
<accession>A0A9Q1ATB5</accession>
<sequence length="143" mass="15094">MPCGEAHQNRRSDWSPSCSSDLTAGTQPAPQSTTMEGGATALTRTLPSPDPVLRGRQGQGDGPTLHATSAHLGAEPHLRTGDGNPQKHLPNRPSVPREEVLALCESKQGDLSRTPAGTRALSGSEEKETAVCPERSDLSRSFC</sequence>
<reference evidence="2" key="1">
    <citation type="journal article" date="2023" name="DNA Res.">
        <title>Chromosome-level genome assembly of Phrynocephalus forsythii using third-generation DNA sequencing and Hi-C analysis.</title>
        <authorList>
            <person name="Qi Y."/>
            <person name="Zhao W."/>
            <person name="Zhao Y."/>
            <person name="Niu C."/>
            <person name="Cao S."/>
            <person name="Zhang Y."/>
        </authorList>
    </citation>
    <scope>NUCLEOTIDE SEQUENCE</scope>
    <source>
        <tissue evidence="2">Muscle</tissue>
    </source>
</reference>
<proteinExistence type="predicted"/>
<dbReference type="EMBL" id="JAPFRF010000017">
    <property type="protein sequence ID" value="KAJ7308888.1"/>
    <property type="molecule type" value="Genomic_DNA"/>
</dbReference>
<evidence type="ECO:0000313" key="2">
    <source>
        <dbReference type="EMBL" id="KAJ7308888.1"/>
    </source>
</evidence>
<evidence type="ECO:0000256" key="1">
    <source>
        <dbReference type="SAM" id="MobiDB-lite"/>
    </source>
</evidence>
<gene>
    <name evidence="2" type="ORF">JRQ81_008163</name>
</gene>
<comment type="caution">
    <text evidence="2">The sequence shown here is derived from an EMBL/GenBank/DDBJ whole genome shotgun (WGS) entry which is preliminary data.</text>
</comment>
<organism evidence="2 3">
    <name type="scientific">Phrynocephalus forsythii</name>
    <dbReference type="NCBI Taxonomy" id="171643"/>
    <lineage>
        <taxon>Eukaryota</taxon>
        <taxon>Metazoa</taxon>
        <taxon>Chordata</taxon>
        <taxon>Craniata</taxon>
        <taxon>Vertebrata</taxon>
        <taxon>Euteleostomi</taxon>
        <taxon>Lepidosauria</taxon>
        <taxon>Squamata</taxon>
        <taxon>Bifurcata</taxon>
        <taxon>Unidentata</taxon>
        <taxon>Episquamata</taxon>
        <taxon>Toxicofera</taxon>
        <taxon>Iguania</taxon>
        <taxon>Acrodonta</taxon>
        <taxon>Agamidae</taxon>
        <taxon>Agaminae</taxon>
        <taxon>Phrynocephalus</taxon>
    </lineage>
</organism>
<dbReference type="AlphaFoldDB" id="A0A9Q1ATB5"/>
<feature type="region of interest" description="Disordered" evidence="1">
    <location>
        <begin position="1"/>
        <end position="143"/>
    </location>
</feature>
<feature type="compositionally biased region" description="Polar residues" evidence="1">
    <location>
        <begin position="14"/>
        <end position="35"/>
    </location>
</feature>
<name>A0A9Q1ATB5_9SAUR</name>
<keyword evidence="3" id="KW-1185">Reference proteome</keyword>
<protein>
    <submittedName>
        <fullName evidence="2">Uncharacterized protein</fullName>
    </submittedName>
</protein>